<proteinExistence type="predicted"/>
<reference evidence="1" key="1">
    <citation type="journal article" date="2019" name="Environ. Microbiol.">
        <title>Fungal ecological strategies reflected in gene transcription - a case study of two litter decomposers.</title>
        <authorList>
            <person name="Barbi F."/>
            <person name="Kohler A."/>
            <person name="Barry K."/>
            <person name="Baskaran P."/>
            <person name="Daum C."/>
            <person name="Fauchery L."/>
            <person name="Ihrmark K."/>
            <person name="Kuo A."/>
            <person name="LaButti K."/>
            <person name="Lipzen A."/>
            <person name="Morin E."/>
            <person name="Grigoriev I.V."/>
            <person name="Henrissat B."/>
            <person name="Lindahl B."/>
            <person name="Martin F."/>
        </authorList>
    </citation>
    <scope>NUCLEOTIDE SEQUENCE</scope>
    <source>
        <strain evidence="1">JB14</strain>
    </source>
</reference>
<evidence type="ECO:0000313" key="1">
    <source>
        <dbReference type="EMBL" id="KAE9398701.1"/>
    </source>
</evidence>
<name>A0A6A4HM75_9AGAR</name>
<keyword evidence="2" id="KW-1185">Reference proteome</keyword>
<dbReference type="Proteomes" id="UP000799118">
    <property type="component" value="Unassembled WGS sequence"/>
</dbReference>
<organism evidence="1 2">
    <name type="scientific">Gymnopus androsaceus JB14</name>
    <dbReference type="NCBI Taxonomy" id="1447944"/>
    <lineage>
        <taxon>Eukaryota</taxon>
        <taxon>Fungi</taxon>
        <taxon>Dikarya</taxon>
        <taxon>Basidiomycota</taxon>
        <taxon>Agaricomycotina</taxon>
        <taxon>Agaricomycetes</taxon>
        <taxon>Agaricomycetidae</taxon>
        <taxon>Agaricales</taxon>
        <taxon>Marasmiineae</taxon>
        <taxon>Omphalotaceae</taxon>
        <taxon>Gymnopus</taxon>
    </lineage>
</organism>
<gene>
    <name evidence="1" type="ORF">BT96DRAFT_920680</name>
</gene>
<dbReference type="EMBL" id="ML769479">
    <property type="protein sequence ID" value="KAE9398701.1"/>
    <property type="molecule type" value="Genomic_DNA"/>
</dbReference>
<protein>
    <submittedName>
        <fullName evidence="1">Uncharacterized protein</fullName>
    </submittedName>
</protein>
<accession>A0A6A4HM75</accession>
<evidence type="ECO:0000313" key="2">
    <source>
        <dbReference type="Proteomes" id="UP000799118"/>
    </source>
</evidence>
<sequence length="160" mass="18201">MFWLLQRSLSTVTVSSVLILASLDRGYIRTFFAEPCCFVSFLSQVYPTTPRIFLSKFFSLKRCTLRSRKTRWRTLLTDPQKLYDSSYGPTKIANFQQQQRLQVSTAAEASSPYSDYMKSSALPVLPSSQARIMSSRTRLPAIATARLKTSRIPDRLCNPA</sequence>
<dbReference type="AlphaFoldDB" id="A0A6A4HM75"/>